<dbReference type="InterPro" id="IPR050396">
    <property type="entry name" value="Glycosyltr_51/Transpeptidase"/>
</dbReference>
<accession>A0A2H0W836</accession>
<evidence type="ECO:0000313" key="19">
    <source>
        <dbReference type="EMBL" id="PIS08831.1"/>
    </source>
</evidence>
<dbReference type="GO" id="GO:0008955">
    <property type="term" value="F:peptidoglycan glycosyltransferase activity"/>
    <property type="evidence" value="ECO:0007669"/>
    <property type="project" value="UniProtKB-EC"/>
</dbReference>
<keyword evidence="11" id="KW-0573">Peptidoglycan synthesis</keyword>
<dbReference type="PANTHER" id="PTHR32282">
    <property type="entry name" value="BINDING PROTEIN TRANSPEPTIDASE, PUTATIVE-RELATED"/>
    <property type="match status" value="1"/>
</dbReference>
<evidence type="ECO:0000259" key="17">
    <source>
        <dbReference type="Pfam" id="PF00905"/>
    </source>
</evidence>
<keyword evidence="6" id="KW-0645">Protease</keyword>
<evidence type="ECO:0000256" key="4">
    <source>
        <dbReference type="ARBA" id="ARBA00022475"/>
    </source>
</evidence>
<dbReference type="Pfam" id="PF00905">
    <property type="entry name" value="Transpeptidase"/>
    <property type="match status" value="1"/>
</dbReference>
<evidence type="ECO:0000259" key="18">
    <source>
        <dbReference type="Pfam" id="PF00912"/>
    </source>
</evidence>
<evidence type="ECO:0000256" key="16">
    <source>
        <dbReference type="ARBA" id="ARBA00049902"/>
    </source>
</evidence>
<dbReference type="FunFam" id="1.10.3810.10:FF:000001">
    <property type="entry name" value="Penicillin-binding protein 1A"/>
    <property type="match status" value="1"/>
</dbReference>
<dbReference type="GO" id="GO:0008658">
    <property type="term" value="F:penicillin binding"/>
    <property type="evidence" value="ECO:0007669"/>
    <property type="project" value="InterPro"/>
</dbReference>
<evidence type="ECO:0000256" key="15">
    <source>
        <dbReference type="ARBA" id="ARBA00034000"/>
    </source>
</evidence>
<comment type="subcellular location">
    <subcellularLocation>
        <location evidence="1">Cell membrane</location>
    </subcellularLocation>
</comment>
<dbReference type="GO" id="GO:0008360">
    <property type="term" value="P:regulation of cell shape"/>
    <property type="evidence" value="ECO:0007669"/>
    <property type="project" value="UniProtKB-KW"/>
</dbReference>
<sequence length="785" mass="88823">MKKNWAFKLLEKKVKKKKEKKEIKKKRNKGEKNKLFSKKWFKSLSTSVLILLFVFLVIIATLFLYIFKDLPSPTKLSQGSFPTSTLIYDRNGVLLYEIYTDQNRTPIKLDDMPDYLKQATIAIEDKDFYKHRGLAFRGISRAFLKTVFKKELQGGSTITQQLVKTTLLTPERTIKRKIREAILASFTELLYKKDEILEMYLNHVPYGGTAYGIEEASRRYFNKKAQDLSLAEAALLAGLPAAPTRYSPFGAKPHLAKERQVQVLKRMVEDGYISKEEMDKAKEITLNYAPQTNNIKAPHFVMYVKDLLVEKYGEQLVEQGGLRVTTSLDWKIQEFSEATVASETAKLEKMKVNNGAVMVTNPSTGEILSMVGSKDYFSQDIDGNFNVATSLRQPGSSIKPINYATGLINGHTPATLFLDIPTCFTAPGQPKLYCPHNYDNKFHGPAEMRSALANSYNIPAVKMLALNGIESMMATAKLMGINTWDKDSSAYGLSLTLGGGEVKMTEMTVAFGVFANLGKKVDLHPILKVEDYKGNLYQEFKKEEIEKPEVISPAVAYLINDILSDNQARSPMFGSYSKLVIPDHQVAVKTGTTDHPSGPRDNWTIGYTPSFLVISWIGNNDNSPMNPYLVSGVTGAAPIWNKITQFVLKDQEPEFWNQPENIVKATTCTWERVENKESKEEDKTEETNSIQECHGREELFIKGTEKKQSIGWVEKKNIFIDKETQRPPIEDKTDNLEEKEHLVGHDPFSKDYCLTCPHEEEKPIVVSVDENLNIIIKEEEKNKDS</sequence>
<keyword evidence="14" id="KW-0961">Cell wall biogenesis/degradation</keyword>
<dbReference type="GO" id="GO:0071555">
    <property type="term" value="P:cell wall organization"/>
    <property type="evidence" value="ECO:0007669"/>
    <property type="project" value="UniProtKB-KW"/>
</dbReference>
<evidence type="ECO:0000256" key="2">
    <source>
        <dbReference type="ARBA" id="ARBA00007090"/>
    </source>
</evidence>
<keyword evidence="9" id="KW-0378">Hydrolase</keyword>
<evidence type="ECO:0000256" key="10">
    <source>
        <dbReference type="ARBA" id="ARBA00022960"/>
    </source>
</evidence>
<feature type="domain" description="Penicillin-binding protein transpeptidase" evidence="17">
    <location>
        <begin position="355"/>
        <end position="610"/>
    </location>
</feature>
<evidence type="ECO:0000256" key="8">
    <source>
        <dbReference type="ARBA" id="ARBA00022679"/>
    </source>
</evidence>
<keyword evidence="12" id="KW-0472">Membrane</keyword>
<evidence type="ECO:0000256" key="3">
    <source>
        <dbReference type="ARBA" id="ARBA00007739"/>
    </source>
</evidence>
<evidence type="ECO:0000256" key="11">
    <source>
        <dbReference type="ARBA" id="ARBA00022984"/>
    </source>
</evidence>
<keyword evidence="7" id="KW-0328">Glycosyltransferase</keyword>
<dbReference type="InterPro" id="IPR023346">
    <property type="entry name" value="Lysozyme-like_dom_sf"/>
</dbReference>
<evidence type="ECO:0000256" key="12">
    <source>
        <dbReference type="ARBA" id="ARBA00023136"/>
    </source>
</evidence>
<comment type="caution">
    <text evidence="19">The sequence shown here is derived from an EMBL/GenBank/DDBJ whole genome shotgun (WGS) entry which is preliminary data.</text>
</comment>
<evidence type="ECO:0000256" key="6">
    <source>
        <dbReference type="ARBA" id="ARBA00022670"/>
    </source>
</evidence>
<proteinExistence type="inferred from homology"/>
<evidence type="ECO:0000256" key="13">
    <source>
        <dbReference type="ARBA" id="ARBA00023268"/>
    </source>
</evidence>
<evidence type="ECO:0000256" key="7">
    <source>
        <dbReference type="ARBA" id="ARBA00022676"/>
    </source>
</evidence>
<dbReference type="SUPFAM" id="SSF56601">
    <property type="entry name" value="beta-lactamase/transpeptidase-like"/>
    <property type="match status" value="1"/>
</dbReference>
<evidence type="ECO:0000256" key="1">
    <source>
        <dbReference type="ARBA" id="ARBA00004236"/>
    </source>
</evidence>
<keyword evidence="13" id="KW-0511">Multifunctional enzyme</keyword>
<dbReference type="Gene3D" id="1.10.3810.10">
    <property type="entry name" value="Biosynthetic peptidoglycan transglycosylase-like"/>
    <property type="match status" value="1"/>
</dbReference>
<dbReference type="InterPro" id="IPR001264">
    <property type="entry name" value="Glyco_trans_51"/>
</dbReference>
<dbReference type="InterPro" id="IPR036950">
    <property type="entry name" value="PBP_transglycosylase"/>
</dbReference>
<organism evidence="19 20">
    <name type="scientific">Candidatus Beckwithbacteria bacterium CG10_big_fil_rev_8_21_14_0_10_34_10</name>
    <dbReference type="NCBI Taxonomy" id="1974495"/>
    <lineage>
        <taxon>Bacteria</taxon>
        <taxon>Candidatus Beckwithiibacteriota</taxon>
    </lineage>
</organism>
<dbReference type="GO" id="GO:0009252">
    <property type="term" value="P:peptidoglycan biosynthetic process"/>
    <property type="evidence" value="ECO:0007669"/>
    <property type="project" value="UniProtKB-KW"/>
</dbReference>
<name>A0A2H0W836_9BACT</name>
<dbReference type="GO" id="GO:0006508">
    <property type="term" value="P:proteolysis"/>
    <property type="evidence" value="ECO:0007669"/>
    <property type="project" value="UniProtKB-KW"/>
</dbReference>
<dbReference type="Gene3D" id="3.40.710.10">
    <property type="entry name" value="DD-peptidase/beta-lactamase superfamily"/>
    <property type="match status" value="1"/>
</dbReference>
<dbReference type="SUPFAM" id="SSF53955">
    <property type="entry name" value="Lysozyme-like"/>
    <property type="match status" value="1"/>
</dbReference>
<feature type="domain" description="Glycosyl transferase family 51" evidence="18">
    <location>
        <begin position="93"/>
        <end position="267"/>
    </location>
</feature>
<reference evidence="20" key="1">
    <citation type="submission" date="2017-09" db="EMBL/GenBank/DDBJ databases">
        <title>Depth-based differentiation of microbial function through sediment-hosted aquifers and enrichment of novel symbionts in the deep terrestrial subsurface.</title>
        <authorList>
            <person name="Probst A.J."/>
            <person name="Ladd B."/>
            <person name="Jarett J.K."/>
            <person name="Geller-Mcgrath D.E."/>
            <person name="Sieber C.M.K."/>
            <person name="Emerson J.B."/>
            <person name="Anantharaman K."/>
            <person name="Thomas B.C."/>
            <person name="Malmstrom R."/>
            <person name="Stieglmeier M."/>
            <person name="Klingl A."/>
            <person name="Woyke T."/>
            <person name="Ryan C.M."/>
            <person name="Banfield J.F."/>
        </authorList>
    </citation>
    <scope>NUCLEOTIDE SEQUENCE [LARGE SCALE GENOMIC DNA]</scope>
</reference>
<protein>
    <submittedName>
        <fullName evidence="19">Penicillin-binding protein</fullName>
    </submittedName>
</protein>
<keyword evidence="8" id="KW-0808">Transferase</keyword>
<dbReference type="EMBL" id="PEZT01000028">
    <property type="protein sequence ID" value="PIS08831.1"/>
    <property type="molecule type" value="Genomic_DNA"/>
</dbReference>
<dbReference type="PANTHER" id="PTHR32282:SF11">
    <property type="entry name" value="PENICILLIN-BINDING PROTEIN 1B"/>
    <property type="match status" value="1"/>
</dbReference>
<dbReference type="GO" id="GO:0005886">
    <property type="term" value="C:plasma membrane"/>
    <property type="evidence" value="ECO:0007669"/>
    <property type="project" value="UniProtKB-SubCell"/>
</dbReference>
<dbReference type="GO" id="GO:0030288">
    <property type="term" value="C:outer membrane-bounded periplasmic space"/>
    <property type="evidence" value="ECO:0007669"/>
    <property type="project" value="TreeGrafter"/>
</dbReference>
<dbReference type="Pfam" id="PF00912">
    <property type="entry name" value="Transgly"/>
    <property type="match status" value="1"/>
</dbReference>
<comment type="catalytic activity">
    <reaction evidence="16">
        <text>[GlcNAc-(1-&gt;4)-Mur2Ac(oyl-L-Ala-gamma-D-Glu-L-Lys-D-Ala-D-Ala)](n)-di-trans,octa-cis-undecaprenyl diphosphate + beta-D-GlcNAc-(1-&gt;4)-Mur2Ac(oyl-L-Ala-gamma-D-Glu-L-Lys-D-Ala-D-Ala)-di-trans,octa-cis-undecaprenyl diphosphate = [GlcNAc-(1-&gt;4)-Mur2Ac(oyl-L-Ala-gamma-D-Glu-L-Lys-D-Ala-D-Ala)](n+1)-di-trans,octa-cis-undecaprenyl diphosphate + di-trans,octa-cis-undecaprenyl diphosphate + H(+)</text>
        <dbReference type="Rhea" id="RHEA:23708"/>
        <dbReference type="Rhea" id="RHEA-COMP:9602"/>
        <dbReference type="Rhea" id="RHEA-COMP:9603"/>
        <dbReference type="ChEBI" id="CHEBI:15378"/>
        <dbReference type="ChEBI" id="CHEBI:58405"/>
        <dbReference type="ChEBI" id="CHEBI:60033"/>
        <dbReference type="ChEBI" id="CHEBI:78435"/>
        <dbReference type="EC" id="2.4.99.28"/>
    </reaction>
</comment>
<dbReference type="AlphaFoldDB" id="A0A2H0W836"/>
<dbReference type="InterPro" id="IPR001460">
    <property type="entry name" value="PCN-bd_Tpept"/>
</dbReference>
<dbReference type="InterPro" id="IPR012338">
    <property type="entry name" value="Beta-lactam/transpept-like"/>
</dbReference>
<keyword evidence="10" id="KW-0133">Cell shape</keyword>
<comment type="similarity">
    <text evidence="3">In the N-terminal section; belongs to the glycosyltransferase 51 family.</text>
</comment>
<evidence type="ECO:0000256" key="14">
    <source>
        <dbReference type="ARBA" id="ARBA00023316"/>
    </source>
</evidence>
<evidence type="ECO:0000256" key="5">
    <source>
        <dbReference type="ARBA" id="ARBA00022645"/>
    </source>
</evidence>
<dbReference type="GO" id="GO:0009002">
    <property type="term" value="F:serine-type D-Ala-D-Ala carboxypeptidase activity"/>
    <property type="evidence" value="ECO:0007669"/>
    <property type="project" value="UniProtKB-EC"/>
</dbReference>
<comment type="similarity">
    <text evidence="2">In the C-terminal section; belongs to the transpeptidase family.</text>
</comment>
<keyword evidence="5" id="KW-0121">Carboxypeptidase</keyword>
<evidence type="ECO:0000313" key="20">
    <source>
        <dbReference type="Proteomes" id="UP000230093"/>
    </source>
</evidence>
<dbReference type="Proteomes" id="UP000230093">
    <property type="component" value="Unassembled WGS sequence"/>
</dbReference>
<comment type="catalytic activity">
    <reaction evidence="15">
        <text>Preferential cleavage: (Ac)2-L-Lys-D-Ala-|-D-Ala. Also transpeptidation of peptidyl-alanyl moieties that are N-acyl substituents of D-alanine.</text>
        <dbReference type="EC" id="3.4.16.4"/>
    </reaction>
</comment>
<keyword evidence="4" id="KW-1003">Cell membrane</keyword>
<evidence type="ECO:0000256" key="9">
    <source>
        <dbReference type="ARBA" id="ARBA00022801"/>
    </source>
</evidence>
<gene>
    <name evidence="19" type="ORF">COT75_05125</name>
</gene>